<feature type="non-terminal residue" evidence="5">
    <location>
        <position position="1"/>
    </location>
</feature>
<reference evidence="5 6" key="1">
    <citation type="submission" date="2018-06" db="EMBL/GenBank/DDBJ databases">
        <title>Comparative genomics reveals the genomic features of Rhizophagus irregularis, R. cerebriforme, R. diaphanum and Gigaspora rosea, and their symbiotic lifestyle signature.</title>
        <authorList>
            <person name="Morin E."/>
            <person name="San Clemente H."/>
            <person name="Chen E.C.H."/>
            <person name="De La Providencia I."/>
            <person name="Hainaut M."/>
            <person name="Kuo A."/>
            <person name="Kohler A."/>
            <person name="Murat C."/>
            <person name="Tang N."/>
            <person name="Roy S."/>
            <person name="Loubradou J."/>
            <person name="Henrissat B."/>
            <person name="Grigoriev I.V."/>
            <person name="Corradi N."/>
            <person name="Roux C."/>
            <person name="Martin F.M."/>
        </authorList>
    </citation>
    <scope>NUCLEOTIDE SEQUENCE [LARGE SCALE GENOMIC DNA]</scope>
    <source>
        <strain evidence="5 6">DAOM 194757</strain>
    </source>
</reference>
<dbReference type="Proteomes" id="UP000266673">
    <property type="component" value="Unassembled WGS sequence"/>
</dbReference>
<proteinExistence type="predicted"/>
<dbReference type="OrthoDB" id="6247875at2759"/>
<dbReference type="GO" id="GO:0030154">
    <property type="term" value="P:cell differentiation"/>
    <property type="evidence" value="ECO:0007669"/>
    <property type="project" value="TreeGrafter"/>
</dbReference>
<dbReference type="InterPro" id="IPR050140">
    <property type="entry name" value="SRY-related_HMG-box_TF-like"/>
</dbReference>
<evidence type="ECO:0000256" key="3">
    <source>
        <dbReference type="PROSITE-ProRule" id="PRU00267"/>
    </source>
</evidence>
<organism evidence="5 6">
    <name type="scientific">Gigaspora rosea</name>
    <dbReference type="NCBI Taxonomy" id="44941"/>
    <lineage>
        <taxon>Eukaryota</taxon>
        <taxon>Fungi</taxon>
        <taxon>Fungi incertae sedis</taxon>
        <taxon>Mucoromycota</taxon>
        <taxon>Glomeromycotina</taxon>
        <taxon>Glomeromycetes</taxon>
        <taxon>Diversisporales</taxon>
        <taxon>Gigasporaceae</taxon>
        <taxon>Gigaspora</taxon>
    </lineage>
</organism>
<dbReference type="Gene3D" id="1.10.30.10">
    <property type="entry name" value="High mobility group box domain"/>
    <property type="match status" value="1"/>
</dbReference>
<keyword evidence="6" id="KW-1185">Reference proteome</keyword>
<dbReference type="GO" id="GO:0005634">
    <property type="term" value="C:nucleus"/>
    <property type="evidence" value="ECO:0007669"/>
    <property type="project" value="UniProtKB-UniRule"/>
</dbReference>
<feature type="domain" description="HMG box" evidence="4">
    <location>
        <begin position="1"/>
        <end position="68"/>
    </location>
</feature>
<protein>
    <submittedName>
        <fullName evidence="5">Putative HMG box protein</fullName>
    </submittedName>
</protein>
<comment type="caution">
    <text evidence="5">The sequence shown here is derived from an EMBL/GenBank/DDBJ whole genome shotgun (WGS) entry which is preliminary data.</text>
</comment>
<dbReference type="AlphaFoldDB" id="A0A397VYH5"/>
<keyword evidence="2" id="KW-0804">Transcription</keyword>
<dbReference type="InterPro" id="IPR036910">
    <property type="entry name" value="HMG_box_dom_sf"/>
</dbReference>
<evidence type="ECO:0000313" key="6">
    <source>
        <dbReference type="Proteomes" id="UP000266673"/>
    </source>
</evidence>
<dbReference type="EMBL" id="QKWP01000137">
    <property type="protein sequence ID" value="RIB26387.1"/>
    <property type="molecule type" value="Genomic_DNA"/>
</dbReference>
<dbReference type="InterPro" id="IPR009071">
    <property type="entry name" value="HMG_box_dom"/>
</dbReference>
<keyword evidence="3" id="KW-0539">Nucleus</keyword>
<keyword evidence="1 3" id="KW-0238">DNA-binding</keyword>
<dbReference type="Pfam" id="PF00505">
    <property type="entry name" value="HMG_box"/>
    <property type="match status" value="1"/>
</dbReference>
<feature type="DNA-binding region" description="HMG box" evidence="3">
    <location>
        <begin position="1"/>
        <end position="68"/>
    </location>
</feature>
<evidence type="ECO:0000259" key="4">
    <source>
        <dbReference type="PROSITE" id="PS50118"/>
    </source>
</evidence>
<dbReference type="STRING" id="44941.A0A397VYH5"/>
<dbReference type="PROSITE" id="PS50118">
    <property type="entry name" value="HMG_BOX_2"/>
    <property type="match status" value="1"/>
</dbReference>
<evidence type="ECO:0000313" key="5">
    <source>
        <dbReference type="EMBL" id="RIB26387.1"/>
    </source>
</evidence>
<gene>
    <name evidence="5" type="ORF">C2G38_1890508</name>
</gene>
<dbReference type="SUPFAM" id="SSF47095">
    <property type="entry name" value="HMG-box"/>
    <property type="match status" value="1"/>
</dbReference>
<dbReference type="SMART" id="SM00398">
    <property type="entry name" value="HMG"/>
    <property type="match status" value="1"/>
</dbReference>
<dbReference type="CDD" id="cd01389">
    <property type="entry name" value="HMG-box_ROX1-like"/>
    <property type="match status" value="1"/>
</dbReference>
<dbReference type="GO" id="GO:0000978">
    <property type="term" value="F:RNA polymerase II cis-regulatory region sequence-specific DNA binding"/>
    <property type="evidence" value="ECO:0007669"/>
    <property type="project" value="TreeGrafter"/>
</dbReference>
<name>A0A397VYH5_9GLOM</name>
<dbReference type="PANTHER" id="PTHR10270:SF161">
    <property type="entry name" value="SEX-DETERMINING REGION Y PROTEIN"/>
    <property type="match status" value="1"/>
</dbReference>
<evidence type="ECO:0000256" key="2">
    <source>
        <dbReference type="ARBA" id="ARBA00023163"/>
    </source>
</evidence>
<dbReference type="PANTHER" id="PTHR10270">
    <property type="entry name" value="SOX TRANSCRIPTION FACTOR"/>
    <property type="match status" value="1"/>
</dbReference>
<sequence length="72" mass="8848">PSPPNAFILYYKSKQQLVLDEHREISNNEVSKMIGKMWHSEPIEERVRWYQLAEKKKLEHIARYLDYKYQPR</sequence>
<dbReference type="GO" id="GO:0001228">
    <property type="term" value="F:DNA-binding transcription activator activity, RNA polymerase II-specific"/>
    <property type="evidence" value="ECO:0007669"/>
    <property type="project" value="TreeGrafter"/>
</dbReference>
<evidence type="ECO:0000256" key="1">
    <source>
        <dbReference type="ARBA" id="ARBA00023125"/>
    </source>
</evidence>
<feature type="non-terminal residue" evidence="5">
    <location>
        <position position="72"/>
    </location>
</feature>
<accession>A0A397VYH5</accession>